<feature type="region of interest" description="Disordered" evidence="1">
    <location>
        <begin position="38"/>
        <end position="91"/>
    </location>
</feature>
<dbReference type="Proteomes" id="UP000266861">
    <property type="component" value="Unassembled WGS sequence"/>
</dbReference>
<comment type="caution">
    <text evidence="2">The sequence shown here is derived from an EMBL/GenBank/DDBJ whole genome shotgun (WGS) entry which is preliminary data.</text>
</comment>
<evidence type="ECO:0000256" key="1">
    <source>
        <dbReference type="SAM" id="MobiDB-lite"/>
    </source>
</evidence>
<gene>
    <name evidence="2" type="ORF">Glove_132g72</name>
</gene>
<sequence length="165" mass="19073">MRVNLSLRQRRKILGFWVRFNGMGRYKIPRFFPPVRSMKMSSSKKTAVKTNDSSTSKTNDNNNPKTSAPGTSKTENNNTPKTNNNVTKTDNNVYETAYPINPTFSNPTYNYYGRKDRDDHSLDSYMWYSAGDDYYGRKDRDDHSLDSYMWYSAGDGDCSDDDYVP</sequence>
<feature type="compositionally biased region" description="Low complexity" evidence="1">
    <location>
        <begin position="49"/>
        <end position="91"/>
    </location>
</feature>
<organism evidence="2 3">
    <name type="scientific">Diversispora epigaea</name>
    <dbReference type="NCBI Taxonomy" id="1348612"/>
    <lineage>
        <taxon>Eukaryota</taxon>
        <taxon>Fungi</taxon>
        <taxon>Fungi incertae sedis</taxon>
        <taxon>Mucoromycota</taxon>
        <taxon>Glomeromycotina</taxon>
        <taxon>Glomeromycetes</taxon>
        <taxon>Diversisporales</taxon>
        <taxon>Diversisporaceae</taxon>
        <taxon>Diversispora</taxon>
    </lineage>
</organism>
<proteinExistence type="predicted"/>
<reference evidence="2 3" key="1">
    <citation type="submission" date="2018-08" db="EMBL/GenBank/DDBJ databases">
        <title>Genome and evolution of the arbuscular mycorrhizal fungus Diversispora epigaea (formerly Glomus versiforme) and its bacterial endosymbionts.</title>
        <authorList>
            <person name="Sun X."/>
            <person name="Fei Z."/>
            <person name="Harrison M."/>
        </authorList>
    </citation>
    <scope>NUCLEOTIDE SEQUENCE [LARGE SCALE GENOMIC DNA]</scope>
    <source>
        <strain evidence="2 3">IT104</strain>
    </source>
</reference>
<name>A0A397J6D0_9GLOM</name>
<dbReference type="AlphaFoldDB" id="A0A397J6D0"/>
<protein>
    <submittedName>
        <fullName evidence="2">Uncharacterized protein</fullName>
    </submittedName>
</protein>
<evidence type="ECO:0000313" key="2">
    <source>
        <dbReference type="EMBL" id="RHZ80754.1"/>
    </source>
</evidence>
<accession>A0A397J6D0</accession>
<keyword evidence="3" id="KW-1185">Reference proteome</keyword>
<dbReference type="OrthoDB" id="2431704at2759"/>
<evidence type="ECO:0000313" key="3">
    <source>
        <dbReference type="Proteomes" id="UP000266861"/>
    </source>
</evidence>
<dbReference type="EMBL" id="PQFF01000123">
    <property type="protein sequence ID" value="RHZ80754.1"/>
    <property type="molecule type" value="Genomic_DNA"/>
</dbReference>